<sequence>MAMGSVVFRRAGVAIAGSLLLILSSCKPAPPTVAVIPRACGTALWEPAHAGAEEVARAHGMTVYWNAPTLSNDVQKQIGLLERIVRKRYRGIVLAPDETLALRTPVQQVLAKHIPIVVVGTELGIEPDHNLSYVLNDEVSGGQLAARRLGEILGGEGSVAVLGLDPKLWSLTLRERSFEETLASEFPHINVVARRLGQAGVAQEQEVAEELLQSGITPSAIVALSADATRGAYYALVEFKQTVAIKLIGFDQDLVPPIRNGGLDSVIVQNSYKIGRLAMEQIYRRLRGETISEKTLVEPELLTRDNIDSDAMHQIFTAHWWQGNE</sequence>
<dbReference type="PANTHER" id="PTHR46847:SF1">
    <property type="entry name" value="D-ALLOSE-BINDING PERIPLASMIC PROTEIN-RELATED"/>
    <property type="match status" value="1"/>
</dbReference>
<evidence type="ECO:0000313" key="7">
    <source>
        <dbReference type="Proteomes" id="UP000253606"/>
    </source>
</evidence>
<dbReference type="SUPFAM" id="SSF53822">
    <property type="entry name" value="Periplasmic binding protein-like I"/>
    <property type="match status" value="1"/>
</dbReference>
<keyword evidence="7" id="KW-1185">Reference proteome</keyword>
<organism evidence="6 7">
    <name type="scientific">Acidisarcina polymorpha</name>
    <dbReference type="NCBI Taxonomy" id="2211140"/>
    <lineage>
        <taxon>Bacteria</taxon>
        <taxon>Pseudomonadati</taxon>
        <taxon>Acidobacteriota</taxon>
        <taxon>Terriglobia</taxon>
        <taxon>Terriglobales</taxon>
        <taxon>Acidobacteriaceae</taxon>
        <taxon>Acidisarcina</taxon>
    </lineage>
</organism>
<comment type="subcellular location">
    <subcellularLocation>
        <location evidence="1">Cell envelope</location>
    </subcellularLocation>
</comment>
<feature type="signal peptide" evidence="4">
    <location>
        <begin position="1"/>
        <end position="29"/>
    </location>
</feature>
<evidence type="ECO:0000256" key="2">
    <source>
        <dbReference type="ARBA" id="ARBA00007639"/>
    </source>
</evidence>
<dbReference type="KEGG" id="abas:ACPOL_0899"/>
<protein>
    <submittedName>
        <fullName evidence="6">Ribose ABC transporter, periplasmic ribose-binding protein RbsB</fullName>
    </submittedName>
</protein>
<reference evidence="6 7" key="1">
    <citation type="journal article" date="2018" name="Front. Microbiol.">
        <title>Hydrolytic Capabilities as a Key to Environmental Success: Chitinolytic and Cellulolytic Acidobacteria From Acidic Sub-arctic Soils and Boreal Peatlands.</title>
        <authorList>
            <person name="Belova S.E."/>
            <person name="Ravin N.V."/>
            <person name="Pankratov T.A."/>
            <person name="Rakitin A.L."/>
            <person name="Ivanova A.A."/>
            <person name="Beletsky A.V."/>
            <person name="Mardanov A.V."/>
            <person name="Sinninghe Damste J.S."/>
            <person name="Dedysh S.N."/>
        </authorList>
    </citation>
    <scope>NUCLEOTIDE SEQUENCE [LARGE SCALE GENOMIC DNA]</scope>
    <source>
        <strain evidence="6 7">SBC82</strain>
    </source>
</reference>
<evidence type="ECO:0000256" key="4">
    <source>
        <dbReference type="SAM" id="SignalP"/>
    </source>
</evidence>
<dbReference type="Pfam" id="PF13407">
    <property type="entry name" value="Peripla_BP_4"/>
    <property type="match status" value="1"/>
</dbReference>
<dbReference type="EMBL" id="CP030840">
    <property type="protein sequence ID" value="AXC10256.1"/>
    <property type="molecule type" value="Genomic_DNA"/>
</dbReference>
<dbReference type="Proteomes" id="UP000253606">
    <property type="component" value="Chromosome"/>
</dbReference>
<evidence type="ECO:0000313" key="6">
    <source>
        <dbReference type="EMBL" id="AXC10256.1"/>
    </source>
</evidence>
<dbReference type="AlphaFoldDB" id="A0A2Z5FV20"/>
<dbReference type="GO" id="GO:0030313">
    <property type="term" value="C:cell envelope"/>
    <property type="evidence" value="ECO:0007669"/>
    <property type="project" value="UniProtKB-SubCell"/>
</dbReference>
<evidence type="ECO:0000259" key="5">
    <source>
        <dbReference type="Pfam" id="PF13407"/>
    </source>
</evidence>
<feature type="chain" id="PRO_5016343331" evidence="4">
    <location>
        <begin position="30"/>
        <end position="325"/>
    </location>
</feature>
<evidence type="ECO:0000256" key="3">
    <source>
        <dbReference type="ARBA" id="ARBA00022729"/>
    </source>
</evidence>
<proteinExistence type="inferred from homology"/>
<dbReference type="InterPro" id="IPR025997">
    <property type="entry name" value="SBP_2_dom"/>
</dbReference>
<gene>
    <name evidence="6" type="ORF">ACPOL_0899</name>
</gene>
<comment type="similarity">
    <text evidence="2">Belongs to the bacterial solute-binding protein 2 family.</text>
</comment>
<keyword evidence="3 4" id="KW-0732">Signal</keyword>
<evidence type="ECO:0000256" key="1">
    <source>
        <dbReference type="ARBA" id="ARBA00004196"/>
    </source>
</evidence>
<dbReference type="GO" id="GO:0030246">
    <property type="term" value="F:carbohydrate binding"/>
    <property type="evidence" value="ECO:0007669"/>
    <property type="project" value="UniProtKB-ARBA"/>
</dbReference>
<dbReference type="InterPro" id="IPR028082">
    <property type="entry name" value="Peripla_BP_I"/>
</dbReference>
<name>A0A2Z5FV20_9BACT</name>
<feature type="domain" description="Periplasmic binding protein" evidence="5">
    <location>
        <begin position="33"/>
        <end position="289"/>
    </location>
</feature>
<dbReference type="Gene3D" id="3.40.50.2300">
    <property type="match status" value="2"/>
</dbReference>
<dbReference type="PANTHER" id="PTHR46847">
    <property type="entry name" value="D-ALLOSE-BINDING PERIPLASMIC PROTEIN-RELATED"/>
    <property type="match status" value="1"/>
</dbReference>
<accession>A0A2Z5FV20</accession>